<dbReference type="OrthoDB" id="9802030at2"/>
<dbReference type="PANTHER" id="PTHR10067:SF17">
    <property type="entry name" value="PHOSPHATIDYLSERINE DECARBOXYLASE PROENZYME 2"/>
    <property type="match status" value="1"/>
</dbReference>
<dbReference type="RefSeq" id="WP_126109895.1">
    <property type="nucleotide sequence ID" value="NZ_CP034465.1"/>
</dbReference>
<dbReference type="GO" id="GO:0004609">
    <property type="term" value="F:phosphatidylserine decarboxylase activity"/>
    <property type="evidence" value="ECO:0007669"/>
    <property type="project" value="InterPro"/>
</dbReference>
<evidence type="ECO:0000256" key="4">
    <source>
        <dbReference type="ARBA" id="ARBA00023317"/>
    </source>
</evidence>
<dbReference type="PANTHER" id="PTHR10067">
    <property type="entry name" value="PHOSPHATIDYLSERINE DECARBOXYLASE"/>
    <property type="match status" value="1"/>
</dbReference>
<dbReference type="Proteomes" id="UP000273326">
    <property type="component" value="Chromosome"/>
</dbReference>
<organism evidence="5 6">
    <name type="scientific">Jeotgalibaca ciconiae</name>
    <dbReference type="NCBI Taxonomy" id="2496265"/>
    <lineage>
        <taxon>Bacteria</taxon>
        <taxon>Bacillati</taxon>
        <taxon>Bacillota</taxon>
        <taxon>Bacilli</taxon>
        <taxon>Lactobacillales</taxon>
        <taxon>Carnobacteriaceae</taxon>
        <taxon>Jeotgalibaca</taxon>
    </lineage>
</organism>
<evidence type="ECO:0000256" key="1">
    <source>
        <dbReference type="ARBA" id="ARBA00022793"/>
    </source>
</evidence>
<gene>
    <name evidence="5" type="ORF">EJN90_07330</name>
</gene>
<dbReference type="Pfam" id="PF02666">
    <property type="entry name" value="PS_Dcarbxylase"/>
    <property type="match status" value="1"/>
</dbReference>
<keyword evidence="3" id="KW-0456">Lyase</keyword>
<dbReference type="KEGG" id="jeh:EJN90_07330"/>
<sequence length="290" mass="33559">MTVYYHRKTQEYIEEQEVGGKALHFLYKTAFGRLLLKQLVRPGFSNWKASRNNRTASIKKIAPFIEKYQIDLTEATRQEFTSFNDFFTRTLTPSARPINENRSAVIAVSDGKVFHYSITEKAEFQIKNSLYTLADLLQDKTAAELFEGGTCLVYRLAMDDYHRYCYPADGEKLAEKKIKGKLHTIRPIAHQYTKVFSENTRTWQLLDTKEFGKILYIEIGAMLVGKIHNHGHERFLKGQEKGFFEYGASSIIVCYQKNQVTIDSDILLQNQNGREVQVRLGEKVGERYVE</sequence>
<evidence type="ECO:0000256" key="3">
    <source>
        <dbReference type="ARBA" id="ARBA00023239"/>
    </source>
</evidence>
<evidence type="ECO:0000256" key="2">
    <source>
        <dbReference type="ARBA" id="ARBA00023145"/>
    </source>
</evidence>
<reference evidence="6" key="1">
    <citation type="submission" date="2018-12" db="EMBL/GenBank/DDBJ databases">
        <title>Complete genome sequencing of Jeotgalibaca sp. H21T32.</title>
        <authorList>
            <person name="Bae J.-W."/>
            <person name="Lee S.-Y."/>
        </authorList>
    </citation>
    <scope>NUCLEOTIDE SEQUENCE [LARGE SCALE GENOMIC DNA]</scope>
    <source>
        <strain evidence="6">H21T32</strain>
    </source>
</reference>
<keyword evidence="6" id="KW-1185">Reference proteome</keyword>
<proteinExistence type="predicted"/>
<keyword evidence="2" id="KW-0865">Zymogen</keyword>
<dbReference type="InterPro" id="IPR003817">
    <property type="entry name" value="PS_Dcarbxylase"/>
</dbReference>
<keyword evidence="1" id="KW-0210">Decarboxylase</keyword>
<dbReference type="EMBL" id="CP034465">
    <property type="protein sequence ID" value="AZP04459.1"/>
    <property type="molecule type" value="Genomic_DNA"/>
</dbReference>
<dbReference type="AlphaFoldDB" id="A0A3S9HAQ2"/>
<evidence type="ECO:0000313" key="5">
    <source>
        <dbReference type="EMBL" id="AZP04459.1"/>
    </source>
</evidence>
<keyword evidence="4" id="KW-0670">Pyruvate</keyword>
<name>A0A3S9HAQ2_9LACT</name>
<accession>A0A3S9HAQ2</accession>
<evidence type="ECO:0000313" key="6">
    <source>
        <dbReference type="Proteomes" id="UP000273326"/>
    </source>
</evidence>
<protein>
    <submittedName>
        <fullName evidence="5">Phosphatidylserine decarboxylase</fullName>
    </submittedName>
</protein>
<dbReference type="GO" id="GO:0008654">
    <property type="term" value="P:phospholipid biosynthetic process"/>
    <property type="evidence" value="ECO:0007669"/>
    <property type="project" value="InterPro"/>
</dbReference>